<gene>
    <name evidence="4" type="primary">LOC115231732</name>
</gene>
<sequence>MSYTPKEAGKHKIYGLEKPNELEFYVNSKDAGLIAHGQGLVIGRENQICEFFLECPKEFGLCLMNDSDDTFESEINIIGPSKTGVVCKQVEPNISKIQYFPTKAGRYQIHITNGGKQISGSPFRVVILG</sequence>
<reference evidence="4" key="1">
    <citation type="submission" date="2025-08" db="UniProtKB">
        <authorList>
            <consortium name="RefSeq"/>
        </authorList>
    </citation>
    <scope>IDENTIFICATION</scope>
</reference>
<dbReference type="InterPro" id="IPR013783">
    <property type="entry name" value="Ig-like_fold"/>
</dbReference>
<feature type="repeat" description="Filamin" evidence="2">
    <location>
        <begin position="35"/>
        <end position="127"/>
    </location>
</feature>
<evidence type="ECO:0000256" key="2">
    <source>
        <dbReference type="PROSITE-ProRule" id="PRU00087"/>
    </source>
</evidence>
<dbReference type="RefSeq" id="XP_029657549.1">
    <property type="nucleotide sequence ID" value="XM_029801689.1"/>
</dbReference>
<dbReference type="AlphaFoldDB" id="A0A6P7TYI7"/>
<organism evidence="3 4">
    <name type="scientific">Octopus sinensis</name>
    <name type="common">East Asian common octopus</name>
    <dbReference type="NCBI Taxonomy" id="2607531"/>
    <lineage>
        <taxon>Eukaryota</taxon>
        <taxon>Metazoa</taxon>
        <taxon>Spiralia</taxon>
        <taxon>Lophotrochozoa</taxon>
        <taxon>Mollusca</taxon>
        <taxon>Cephalopoda</taxon>
        <taxon>Coleoidea</taxon>
        <taxon>Octopodiformes</taxon>
        <taxon>Octopoda</taxon>
        <taxon>Incirrata</taxon>
        <taxon>Octopodidae</taxon>
        <taxon>Octopus</taxon>
    </lineage>
</organism>
<dbReference type="InterPro" id="IPR017868">
    <property type="entry name" value="Filamin/ABP280_repeat-like"/>
</dbReference>
<dbReference type="KEGG" id="osn:115231732"/>
<dbReference type="Pfam" id="PF00630">
    <property type="entry name" value="Filamin"/>
    <property type="match status" value="1"/>
</dbReference>
<evidence type="ECO:0000313" key="4">
    <source>
        <dbReference type="RefSeq" id="XP_029657549.1"/>
    </source>
</evidence>
<name>A0A6P7TYI7_9MOLL</name>
<accession>A0A6P7TYI7</accession>
<evidence type="ECO:0000313" key="3">
    <source>
        <dbReference type="Proteomes" id="UP000515154"/>
    </source>
</evidence>
<dbReference type="PANTHER" id="PTHR38537:SF8">
    <property type="entry name" value="FILAMIN-A"/>
    <property type="match status" value="1"/>
</dbReference>
<evidence type="ECO:0000256" key="1">
    <source>
        <dbReference type="ARBA" id="ARBA00022737"/>
    </source>
</evidence>
<dbReference type="GO" id="GO:0051015">
    <property type="term" value="F:actin filament binding"/>
    <property type="evidence" value="ECO:0007669"/>
    <property type="project" value="InterPro"/>
</dbReference>
<dbReference type="Proteomes" id="UP000515154">
    <property type="component" value="Unplaced"/>
</dbReference>
<dbReference type="PANTHER" id="PTHR38537">
    <property type="entry name" value="JITTERBUG, ISOFORM N"/>
    <property type="match status" value="1"/>
</dbReference>
<dbReference type="SUPFAM" id="SSF81296">
    <property type="entry name" value="E set domains"/>
    <property type="match status" value="1"/>
</dbReference>
<dbReference type="InterPro" id="IPR014756">
    <property type="entry name" value="Ig_E-set"/>
</dbReference>
<keyword evidence="1" id="KW-0677">Repeat</keyword>
<proteinExistence type="predicted"/>
<dbReference type="PROSITE" id="PS50194">
    <property type="entry name" value="FILAMIN_REPEAT"/>
    <property type="match status" value="1"/>
</dbReference>
<dbReference type="GO" id="GO:0030036">
    <property type="term" value="P:actin cytoskeleton organization"/>
    <property type="evidence" value="ECO:0007669"/>
    <property type="project" value="InterPro"/>
</dbReference>
<dbReference type="Gene3D" id="2.60.40.10">
    <property type="entry name" value="Immunoglobulins"/>
    <property type="match status" value="1"/>
</dbReference>
<dbReference type="InterPro" id="IPR044801">
    <property type="entry name" value="Filamin"/>
</dbReference>
<protein>
    <submittedName>
        <fullName evidence="4">Filamin-C-like</fullName>
    </submittedName>
</protein>
<keyword evidence="3" id="KW-1185">Reference proteome</keyword>